<dbReference type="RefSeq" id="WP_229962945.1">
    <property type="nucleotide sequence ID" value="NZ_JAJJWI010000039.1"/>
</dbReference>
<evidence type="ECO:0008006" key="3">
    <source>
        <dbReference type="Google" id="ProtNLM"/>
    </source>
</evidence>
<name>A0ABW4WY97_9BACT</name>
<organism evidence="1 2">
    <name type="scientific">Pontibacter silvestris</name>
    <dbReference type="NCBI Taxonomy" id="2305183"/>
    <lineage>
        <taxon>Bacteria</taxon>
        <taxon>Pseudomonadati</taxon>
        <taxon>Bacteroidota</taxon>
        <taxon>Cytophagia</taxon>
        <taxon>Cytophagales</taxon>
        <taxon>Hymenobacteraceae</taxon>
        <taxon>Pontibacter</taxon>
    </lineage>
</organism>
<sequence>MAKVGFVSESGAHGFIFEDPEDTHFSVTVVLVEEEHKREVEAGFHRIRQRYFPDGQLLLSGDGADQARQREMARELRGLGFSFPLYW</sequence>
<dbReference type="Proteomes" id="UP001597369">
    <property type="component" value="Unassembled WGS sequence"/>
</dbReference>
<accession>A0ABW4WY97</accession>
<dbReference type="EMBL" id="JBHUHV010000026">
    <property type="protein sequence ID" value="MFD2066980.1"/>
    <property type="molecule type" value="Genomic_DNA"/>
</dbReference>
<evidence type="ECO:0000313" key="2">
    <source>
        <dbReference type="Proteomes" id="UP001597369"/>
    </source>
</evidence>
<evidence type="ECO:0000313" key="1">
    <source>
        <dbReference type="EMBL" id="MFD2066980.1"/>
    </source>
</evidence>
<gene>
    <name evidence="1" type="ORF">ACFSKU_08800</name>
</gene>
<comment type="caution">
    <text evidence="1">The sequence shown here is derived from an EMBL/GenBank/DDBJ whole genome shotgun (WGS) entry which is preliminary data.</text>
</comment>
<protein>
    <recommendedName>
        <fullName evidence="3">DUF3800 domain-containing protein</fullName>
    </recommendedName>
</protein>
<keyword evidence="2" id="KW-1185">Reference proteome</keyword>
<proteinExistence type="predicted"/>
<reference evidence="2" key="1">
    <citation type="journal article" date="2019" name="Int. J. Syst. Evol. Microbiol.">
        <title>The Global Catalogue of Microorganisms (GCM) 10K type strain sequencing project: providing services to taxonomists for standard genome sequencing and annotation.</title>
        <authorList>
            <consortium name="The Broad Institute Genomics Platform"/>
            <consortium name="The Broad Institute Genome Sequencing Center for Infectious Disease"/>
            <person name="Wu L."/>
            <person name="Ma J."/>
        </authorList>
    </citation>
    <scope>NUCLEOTIDE SEQUENCE [LARGE SCALE GENOMIC DNA]</scope>
    <source>
        <strain evidence="2">JCM 16545</strain>
    </source>
</reference>